<proteinExistence type="predicted"/>
<organism evidence="1 2">
    <name type="scientific">Sphaerobolus stellatus (strain SS14)</name>
    <dbReference type="NCBI Taxonomy" id="990650"/>
    <lineage>
        <taxon>Eukaryota</taxon>
        <taxon>Fungi</taxon>
        <taxon>Dikarya</taxon>
        <taxon>Basidiomycota</taxon>
        <taxon>Agaricomycotina</taxon>
        <taxon>Agaricomycetes</taxon>
        <taxon>Phallomycetidae</taxon>
        <taxon>Geastrales</taxon>
        <taxon>Sphaerobolaceae</taxon>
        <taxon>Sphaerobolus</taxon>
    </lineage>
</organism>
<protein>
    <submittedName>
        <fullName evidence="1">Uncharacterized protein</fullName>
    </submittedName>
</protein>
<name>A0A0C9UCG8_SPHS4</name>
<dbReference type="EMBL" id="KN837228">
    <property type="protein sequence ID" value="KIJ32354.1"/>
    <property type="molecule type" value="Genomic_DNA"/>
</dbReference>
<gene>
    <name evidence="1" type="ORF">M422DRAFT_265853</name>
</gene>
<evidence type="ECO:0000313" key="2">
    <source>
        <dbReference type="Proteomes" id="UP000054279"/>
    </source>
</evidence>
<accession>A0A0C9UCG8</accession>
<reference evidence="1 2" key="1">
    <citation type="submission" date="2014-06" db="EMBL/GenBank/DDBJ databases">
        <title>Evolutionary Origins and Diversification of the Mycorrhizal Mutualists.</title>
        <authorList>
            <consortium name="DOE Joint Genome Institute"/>
            <consortium name="Mycorrhizal Genomics Consortium"/>
            <person name="Kohler A."/>
            <person name="Kuo A."/>
            <person name="Nagy L.G."/>
            <person name="Floudas D."/>
            <person name="Copeland A."/>
            <person name="Barry K.W."/>
            <person name="Cichocki N."/>
            <person name="Veneault-Fourrey C."/>
            <person name="LaButti K."/>
            <person name="Lindquist E.A."/>
            <person name="Lipzen A."/>
            <person name="Lundell T."/>
            <person name="Morin E."/>
            <person name="Murat C."/>
            <person name="Riley R."/>
            <person name="Ohm R."/>
            <person name="Sun H."/>
            <person name="Tunlid A."/>
            <person name="Henrissat B."/>
            <person name="Grigoriev I.V."/>
            <person name="Hibbett D.S."/>
            <person name="Martin F."/>
        </authorList>
    </citation>
    <scope>NUCLEOTIDE SEQUENCE [LARGE SCALE GENOMIC DNA]</scope>
    <source>
        <strain evidence="1 2">SS14</strain>
    </source>
</reference>
<dbReference type="HOGENOM" id="CLU_2016667_0_0_1"/>
<dbReference type="Proteomes" id="UP000054279">
    <property type="component" value="Unassembled WGS sequence"/>
</dbReference>
<keyword evidence="2" id="KW-1185">Reference proteome</keyword>
<evidence type="ECO:0000313" key="1">
    <source>
        <dbReference type="EMBL" id="KIJ32354.1"/>
    </source>
</evidence>
<sequence length="123" mass="14265">MAAYCSKLSHLRLRIASLDLQPWLQYLKEQRDPEATDYLYGQLSKIAQPLRSFTVVLEHDAPQGLLWYIHKILLETPALSRLECLRLEMPIYGTLPAIPPVEIYKIASSCEKRRILLMLPWTT</sequence>
<dbReference type="AlphaFoldDB" id="A0A0C9UCG8"/>